<comment type="similarity">
    <text evidence="2">Belongs to the ABC transporter superfamily.</text>
</comment>
<reference evidence="11" key="2">
    <citation type="submission" date="2016-01" db="EMBL/GenBank/DDBJ databases">
        <title>Draft Genome Sequence of Paenibacillus amylolyticus Heshi-A3 that Was Isolated from Fermented Rice Bran with Aging Salted Mackerel, Which Was Named Heshiko as Traditional Fermented Seafood in Japan.</title>
        <authorList>
            <person name="Akuzawa S."/>
            <person name="Nakagawa J."/>
            <person name="Kanekatsu T."/>
            <person name="Kubota E."/>
            <person name="Ohtake R."/>
            <person name="Suzuki T."/>
            <person name="Kanesaki Y."/>
        </authorList>
    </citation>
    <scope>NUCLEOTIDE SEQUENCE [LARGE SCALE GENOMIC DNA]</scope>
    <source>
        <strain evidence="11">Heshi-A3</strain>
    </source>
</reference>
<keyword evidence="7" id="KW-1278">Translocase</keyword>
<dbReference type="SMART" id="SM00382">
    <property type="entry name" value="AAA"/>
    <property type="match status" value="2"/>
</dbReference>
<dbReference type="PANTHER" id="PTHR43553">
    <property type="entry name" value="HEAVY METAL TRANSPORTER"/>
    <property type="match status" value="1"/>
</dbReference>
<gene>
    <name evidence="10" type="ORF">PAHA3_5306</name>
</gene>
<dbReference type="RefSeq" id="WP_062837535.1">
    <property type="nucleotide sequence ID" value="NZ_BCNV01000007.1"/>
</dbReference>
<dbReference type="InterPro" id="IPR050095">
    <property type="entry name" value="ECF_ABC_transporter_ATP-bd"/>
</dbReference>
<evidence type="ECO:0000256" key="6">
    <source>
        <dbReference type="ARBA" id="ARBA00022840"/>
    </source>
</evidence>
<dbReference type="GO" id="GO:0016887">
    <property type="term" value="F:ATP hydrolysis activity"/>
    <property type="evidence" value="ECO:0007669"/>
    <property type="project" value="InterPro"/>
</dbReference>
<dbReference type="GO" id="GO:0005524">
    <property type="term" value="F:ATP binding"/>
    <property type="evidence" value="ECO:0007669"/>
    <property type="project" value="UniProtKB-KW"/>
</dbReference>
<accession>A0A124DYS8</accession>
<dbReference type="GO" id="GO:0043190">
    <property type="term" value="C:ATP-binding cassette (ABC) transporter complex"/>
    <property type="evidence" value="ECO:0007669"/>
    <property type="project" value="TreeGrafter"/>
</dbReference>
<name>A0A124DYS8_PAEAM</name>
<evidence type="ECO:0000256" key="3">
    <source>
        <dbReference type="ARBA" id="ARBA00022448"/>
    </source>
</evidence>
<dbReference type="InterPro" id="IPR017871">
    <property type="entry name" value="ABC_transporter-like_CS"/>
</dbReference>
<dbReference type="Gene3D" id="3.40.50.300">
    <property type="entry name" value="P-loop containing nucleotide triphosphate hydrolases"/>
    <property type="match status" value="2"/>
</dbReference>
<dbReference type="Pfam" id="PF00005">
    <property type="entry name" value="ABC_tran"/>
    <property type="match status" value="2"/>
</dbReference>
<keyword evidence="8" id="KW-0472">Membrane</keyword>
<evidence type="ECO:0000259" key="9">
    <source>
        <dbReference type="PROSITE" id="PS50893"/>
    </source>
</evidence>
<keyword evidence="4" id="KW-1003">Cell membrane</keyword>
<dbReference type="PROSITE" id="PS00211">
    <property type="entry name" value="ABC_TRANSPORTER_1"/>
    <property type="match status" value="1"/>
</dbReference>
<comment type="subcellular location">
    <subcellularLocation>
        <location evidence="1">Cell membrane</location>
        <topology evidence="1">Peripheral membrane protein</topology>
    </subcellularLocation>
</comment>
<dbReference type="AlphaFoldDB" id="A0A124DYS8"/>
<feature type="domain" description="ABC transporter" evidence="9">
    <location>
        <begin position="10"/>
        <end position="238"/>
    </location>
</feature>
<dbReference type="EMBL" id="BCNV01000007">
    <property type="protein sequence ID" value="GAS85185.1"/>
    <property type="molecule type" value="Genomic_DNA"/>
</dbReference>
<evidence type="ECO:0000256" key="7">
    <source>
        <dbReference type="ARBA" id="ARBA00022967"/>
    </source>
</evidence>
<keyword evidence="5" id="KW-0547">Nucleotide-binding</keyword>
<dbReference type="InterPro" id="IPR003439">
    <property type="entry name" value="ABC_transporter-like_ATP-bd"/>
</dbReference>
<dbReference type="CDD" id="cd03225">
    <property type="entry name" value="ABC_cobalt_CbiO_domain1"/>
    <property type="match status" value="2"/>
</dbReference>
<protein>
    <submittedName>
        <fullName evidence="10">Cobalt ABC transporter ATP-binding protein</fullName>
    </submittedName>
</protein>
<dbReference type="InterPro" id="IPR015856">
    <property type="entry name" value="ABC_transpr_CbiO/EcfA_su"/>
</dbReference>
<dbReference type="PANTHER" id="PTHR43553:SF24">
    <property type="entry name" value="ENERGY-COUPLING FACTOR TRANSPORTER ATP-BINDING PROTEIN ECFA1"/>
    <property type="match status" value="1"/>
</dbReference>
<evidence type="ECO:0000256" key="5">
    <source>
        <dbReference type="ARBA" id="ARBA00022741"/>
    </source>
</evidence>
<dbReference type="PROSITE" id="PS50893">
    <property type="entry name" value="ABC_TRANSPORTER_2"/>
    <property type="match status" value="2"/>
</dbReference>
<evidence type="ECO:0000256" key="4">
    <source>
        <dbReference type="ARBA" id="ARBA00022475"/>
    </source>
</evidence>
<evidence type="ECO:0000256" key="8">
    <source>
        <dbReference type="ARBA" id="ARBA00023136"/>
    </source>
</evidence>
<dbReference type="InterPro" id="IPR027417">
    <property type="entry name" value="P-loop_NTPase"/>
</dbReference>
<dbReference type="GO" id="GO:0042626">
    <property type="term" value="F:ATPase-coupled transmembrane transporter activity"/>
    <property type="evidence" value="ECO:0007669"/>
    <property type="project" value="TreeGrafter"/>
</dbReference>
<dbReference type="InterPro" id="IPR003593">
    <property type="entry name" value="AAA+_ATPase"/>
</dbReference>
<reference evidence="10 11" key="1">
    <citation type="journal article" date="2016" name="Genome Announc.">
        <title>Draft Genome Sequence of Paenibacillus amylolyticus Heshi-A3, Isolated from Fermented Rice Bran in a Japanese Fermented Seafood Dish.</title>
        <authorList>
            <person name="Akuzawa S."/>
            <person name="Nagaoka J."/>
            <person name="Kanekatsu M."/>
            <person name="Kubota E."/>
            <person name="Ohtake R."/>
            <person name="Suzuki T."/>
            <person name="Kanesaki Y."/>
        </authorList>
    </citation>
    <scope>NUCLEOTIDE SEQUENCE [LARGE SCALE GENOMIC DNA]</scope>
    <source>
        <strain evidence="10 11">Heshi-A3</strain>
    </source>
</reference>
<dbReference type="SUPFAM" id="SSF52540">
    <property type="entry name" value="P-loop containing nucleoside triphosphate hydrolases"/>
    <property type="match status" value="2"/>
</dbReference>
<comment type="caution">
    <text evidence="10">The sequence shown here is derived from an EMBL/GenBank/DDBJ whole genome shotgun (WGS) entry which is preliminary data.</text>
</comment>
<evidence type="ECO:0000256" key="1">
    <source>
        <dbReference type="ARBA" id="ARBA00004202"/>
    </source>
</evidence>
<evidence type="ECO:0000313" key="10">
    <source>
        <dbReference type="EMBL" id="GAS85185.1"/>
    </source>
</evidence>
<evidence type="ECO:0000256" key="2">
    <source>
        <dbReference type="ARBA" id="ARBA00005417"/>
    </source>
</evidence>
<feature type="domain" description="ABC transporter" evidence="9">
    <location>
        <begin position="307"/>
        <end position="522"/>
    </location>
</feature>
<evidence type="ECO:0000313" key="11">
    <source>
        <dbReference type="Proteomes" id="UP000069697"/>
    </source>
</evidence>
<dbReference type="Proteomes" id="UP000069697">
    <property type="component" value="Unassembled WGS sequence"/>
</dbReference>
<sequence>MNGEGNSQAVSVTNLRCKFPGEKALVFQGLSLSVRQGEKVLLLGPSGSGKSTLLQILSGLIPRSVEIPMKCDDIQIPTKAGVVFQEPDTQFCMSYTDEEIAFVLENRNIPREEMAGLIEYYLDQVGLSFEQNRTLIQSMSQGMKQRLAISSMLAMDPEVLFLDEPTALLDDEGTSQVWDTVKRIASDKTLIIVEHKINEIVDMVDRIVVLSPEGKIVADGPAQQVFTHERDKLKTYGIWYPGVWEEREQATKEEQESISGELQMCVDQGFPSLEAQQSSGLSKTIGTFPVSHVSSLSPVASLYQPALDLQQFTGWRGKTSSIQVEQVKVWHGDWIGVVGANGAGKSSLLLSLMNILKTTGHYEVDGHPSGKTEQLADRIAFVFQNPEFQFVTNTVAEEVEFSLLGGTLTTKERHDRTEHMLKQFGLIDLSERHPYQLSMGQKRRLSVASALVREQRILLLDEPTFGQDARNTFAMLAQLEQLRREGTAIVMVTHDREIVKRYCTRIWTVDDGRLSDATVVSSP</sequence>
<proteinExistence type="inferred from homology"/>
<keyword evidence="3" id="KW-0813">Transport</keyword>
<keyword evidence="6 10" id="KW-0067">ATP-binding</keyword>
<organism evidence="10 11">
    <name type="scientific">Paenibacillus amylolyticus</name>
    <dbReference type="NCBI Taxonomy" id="1451"/>
    <lineage>
        <taxon>Bacteria</taxon>
        <taxon>Bacillati</taxon>
        <taxon>Bacillota</taxon>
        <taxon>Bacilli</taxon>
        <taxon>Bacillales</taxon>
        <taxon>Paenibacillaceae</taxon>
        <taxon>Paenibacillus</taxon>
    </lineage>
</organism>